<dbReference type="EMBL" id="JAPWTJ010003223">
    <property type="protein sequence ID" value="KAJ8960360.1"/>
    <property type="molecule type" value="Genomic_DNA"/>
</dbReference>
<evidence type="ECO:0000313" key="1">
    <source>
        <dbReference type="EMBL" id="KAJ8960360.1"/>
    </source>
</evidence>
<evidence type="ECO:0000313" key="2">
    <source>
        <dbReference type="Proteomes" id="UP001162164"/>
    </source>
</evidence>
<accession>A0ABQ9ISA2</accession>
<organism evidence="1 2">
    <name type="scientific">Molorchus minor</name>
    <dbReference type="NCBI Taxonomy" id="1323400"/>
    <lineage>
        <taxon>Eukaryota</taxon>
        <taxon>Metazoa</taxon>
        <taxon>Ecdysozoa</taxon>
        <taxon>Arthropoda</taxon>
        <taxon>Hexapoda</taxon>
        <taxon>Insecta</taxon>
        <taxon>Pterygota</taxon>
        <taxon>Neoptera</taxon>
        <taxon>Endopterygota</taxon>
        <taxon>Coleoptera</taxon>
        <taxon>Polyphaga</taxon>
        <taxon>Cucujiformia</taxon>
        <taxon>Chrysomeloidea</taxon>
        <taxon>Cerambycidae</taxon>
        <taxon>Lamiinae</taxon>
        <taxon>Monochamini</taxon>
        <taxon>Molorchus</taxon>
    </lineage>
</organism>
<protein>
    <submittedName>
        <fullName evidence="1">Uncharacterized protein</fullName>
    </submittedName>
</protein>
<sequence>MDEVDSKLARMNDKFNDKLNKLDKLDELDSKLRNTASANSLAVKQLDSRLNICEQSVKNNSLRFYGLKENDNENVPELISSFVTSALKIPCCMTDINFAFRIDLTKERYKILLAAKEKYGKDKVWTTGGRIYFLKDGKKLLYTPNDE</sequence>
<comment type="caution">
    <text evidence="1">The sequence shown here is derived from an EMBL/GenBank/DDBJ whole genome shotgun (WGS) entry which is preliminary data.</text>
</comment>
<keyword evidence="2" id="KW-1185">Reference proteome</keyword>
<dbReference type="Proteomes" id="UP001162164">
    <property type="component" value="Unassembled WGS sequence"/>
</dbReference>
<reference evidence="1" key="1">
    <citation type="journal article" date="2023" name="Insect Mol. Biol.">
        <title>Genome sequencing provides insights into the evolution of gene families encoding plant cell wall-degrading enzymes in longhorned beetles.</title>
        <authorList>
            <person name="Shin N.R."/>
            <person name="Okamura Y."/>
            <person name="Kirsch R."/>
            <person name="Pauchet Y."/>
        </authorList>
    </citation>
    <scope>NUCLEOTIDE SEQUENCE</scope>
    <source>
        <strain evidence="1">MMC_N1</strain>
    </source>
</reference>
<proteinExistence type="predicted"/>
<gene>
    <name evidence="1" type="ORF">NQ317_002934</name>
</gene>
<name>A0ABQ9ISA2_9CUCU</name>